<reference evidence="2 3" key="1">
    <citation type="submission" date="2018-09" db="EMBL/GenBank/DDBJ databases">
        <title>Paenibacillus SK2017-BO5.</title>
        <authorList>
            <person name="Piskunova J.V."/>
            <person name="Dubiley S.A."/>
            <person name="Severinov K.V."/>
        </authorList>
    </citation>
    <scope>NUCLEOTIDE SEQUENCE [LARGE SCALE GENOMIC DNA]</scope>
    <source>
        <strain evidence="2 3">BO5</strain>
    </source>
</reference>
<dbReference type="AlphaFoldDB" id="A0A3A3GGD8"/>
<dbReference type="Proteomes" id="UP000266177">
    <property type="component" value="Unassembled WGS sequence"/>
</dbReference>
<feature type="compositionally biased region" description="Basic and acidic residues" evidence="1">
    <location>
        <begin position="1"/>
        <end position="12"/>
    </location>
</feature>
<sequence length="67" mass="7547">MGERMGEGKKQPDSLGYWPKEQPGDVAAHQHSKGSHLHGKGGKQVPIREGDYSISRTYVVIWRIDRC</sequence>
<evidence type="ECO:0008006" key="4">
    <source>
        <dbReference type="Google" id="ProtNLM"/>
    </source>
</evidence>
<evidence type="ECO:0000313" key="2">
    <source>
        <dbReference type="EMBL" id="RJG22272.1"/>
    </source>
</evidence>
<evidence type="ECO:0000256" key="1">
    <source>
        <dbReference type="SAM" id="MobiDB-lite"/>
    </source>
</evidence>
<protein>
    <recommendedName>
        <fullName evidence="4">YjzC family protein</fullName>
    </recommendedName>
</protein>
<feature type="compositionally biased region" description="Basic residues" evidence="1">
    <location>
        <begin position="30"/>
        <end position="41"/>
    </location>
</feature>
<feature type="region of interest" description="Disordered" evidence="1">
    <location>
        <begin position="1"/>
        <end position="48"/>
    </location>
</feature>
<evidence type="ECO:0000313" key="3">
    <source>
        <dbReference type="Proteomes" id="UP000266177"/>
    </source>
</evidence>
<comment type="caution">
    <text evidence="2">The sequence shown here is derived from an EMBL/GenBank/DDBJ whole genome shotgun (WGS) entry which is preliminary data.</text>
</comment>
<name>A0A3A3GGD8_PANTH</name>
<proteinExistence type="predicted"/>
<dbReference type="EMBL" id="QYZD01000017">
    <property type="protein sequence ID" value="RJG22272.1"/>
    <property type="molecule type" value="Genomic_DNA"/>
</dbReference>
<organism evidence="2 3">
    <name type="scientific">Paenibacillus thiaminolyticus</name>
    <name type="common">Bacillus thiaminolyticus</name>
    <dbReference type="NCBI Taxonomy" id="49283"/>
    <lineage>
        <taxon>Bacteria</taxon>
        <taxon>Bacillati</taxon>
        <taxon>Bacillota</taxon>
        <taxon>Bacilli</taxon>
        <taxon>Bacillales</taxon>
        <taxon>Paenibacillaceae</taxon>
        <taxon>Paenibacillus</taxon>
    </lineage>
</organism>
<gene>
    <name evidence="2" type="ORF">DQX05_17925</name>
</gene>
<accession>A0A3A3GGD8</accession>